<dbReference type="PANTHER" id="PTHR33451">
    <property type="entry name" value="MALATE-2H(+)/NA(+)-LACTATE ANTIPORTER"/>
    <property type="match status" value="1"/>
</dbReference>
<feature type="transmembrane region" description="Helical" evidence="9">
    <location>
        <begin position="34"/>
        <end position="51"/>
    </location>
</feature>
<protein>
    <submittedName>
        <fullName evidence="11">Putative methionine transporter (NhaC family)</fullName>
    </submittedName>
</protein>
<comment type="subcellular location">
    <subcellularLocation>
        <location evidence="1">Cell membrane</location>
        <topology evidence="1">Multi-pass membrane protein</topology>
    </subcellularLocation>
</comment>
<feature type="transmembrane region" description="Helical" evidence="9">
    <location>
        <begin position="72"/>
        <end position="89"/>
    </location>
</feature>
<feature type="domain" description="Na+/H+ antiporter NhaC-like C-terminal" evidence="10">
    <location>
        <begin position="18"/>
        <end position="210"/>
    </location>
</feature>
<dbReference type="GO" id="GO:0005886">
    <property type="term" value="C:plasma membrane"/>
    <property type="evidence" value="ECO:0007669"/>
    <property type="project" value="UniProtKB-SubCell"/>
</dbReference>
<evidence type="ECO:0000256" key="4">
    <source>
        <dbReference type="ARBA" id="ARBA00022475"/>
    </source>
</evidence>
<keyword evidence="2" id="KW-0813">Transport</keyword>
<feature type="domain" description="Na+/H+ antiporter NhaC-like C-terminal" evidence="10">
    <location>
        <begin position="234"/>
        <end position="421"/>
    </location>
</feature>
<dbReference type="GO" id="GO:0015297">
    <property type="term" value="F:antiporter activity"/>
    <property type="evidence" value="ECO:0007669"/>
    <property type="project" value="UniProtKB-KW"/>
</dbReference>
<dbReference type="Proteomes" id="UP000277108">
    <property type="component" value="Unassembled WGS sequence"/>
</dbReference>
<feature type="transmembrane region" description="Helical" evidence="9">
    <location>
        <begin position="192"/>
        <end position="211"/>
    </location>
</feature>
<dbReference type="EMBL" id="RKRK01000005">
    <property type="protein sequence ID" value="RPF54835.1"/>
    <property type="molecule type" value="Genomic_DNA"/>
</dbReference>
<evidence type="ECO:0000256" key="1">
    <source>
        <dbReference type="ARBA" id="ARBA00004651"/>
    </source>
</evidence>
<evidence type="ECO:0000256" key="5">
    <source>
        <dbReference type="ARBA" id="ARBA00022692"/>
    </source>
</evidence>
<reference evidence="11 12" key="1">
    <citation type="submission" date="2018-11" db="EMBL/GenBank/DDBJ databases">
        <title>Genomic Encyclopedia of Type Strains, Phase IV (KMG-IV): sequencing the most valuable type-strain genomes for metagenomic binning, comparative biology and taxonomic classification.</title>
        <authorList>
            <person name="Goeker M."/>
        </authorList>
    </citation>
    <scope>NUCLEOTIDE SEQUENCE [LARGE SCALE GENOMIC DNA]</scope>
    <source>
        <strain evidence="11 12">DSM 29158</strain>
    </source>
</reference>
<proteinExistence type="inferred from homology"/>
<keyword evidence="12" id="KW-1185">Reference proteome</keyword>
<dbReference type="Pfam" id="PF03553">
    <property type="entry name" value="Na_H_antiporter"/>
    <property type="match status" value="2"/>
</dbReference>
<accession>A0A3N5C8N2</accession>
<dbReference type="RefSeq" id="WP_123808457.1">
    <property type="nucleotide sequence ID" value="NZ_RKRK01000005.1"/>
</dbReference>
<dbReference type="InterPro" id="IPR052180">
    <property type="entry name" value="NhaC_Na-H+_Antiporter"/>
</dbReference>
<feature type="transmembrane region" description="Helical" evidence="9">
    <location>
        <begin position="101"/>
        <end position="122"/>
    </location>
</feature>
<evidence type="ECO:0000256" key="8">
    <source>
        <dbReference type="ARBA" id="ARBA00038435"/>
    </source>
</evidence>
<organism evidence="11 12">
    <name type="scientific">Abyssicoccus albus</name>
    <dbReference type="NCBI Taxonomy" id="1817405"/>
    <lineage>
        <taxon>Bacteria</taxon>
        <taxon>Bacillati</taxon>
        <taxon>Bacillota</taxon>
        <taxon>Bacilli</taxon>
        <taxon>Bacillales</taxon>
        <taxon>Abyssicoccaceae</taxon>
    </lineage>
</organism>
<evidence type="ECO:0000256" key="9">
    <source>
        <dbReference type="SAM" id="Phobius"/>
    </source>
</evidence>
<gene>
    <name evidence="11" type="ORF">EDD62_1614</name>
</gene>
<feature type="transmembrane region" description="Helical" evidence="9">
    <location>
        <begin position="325"/>
        <end position="348"/>
    </location>
</feature>
<keyword evidence="5 9" id="KW-0812">Transmembrane</keyword>
<keyword evidence="7 9" id="KW-0472">Membrane</keyword>
<feature type="transmembrane region" description="Helical" evidence="9">
    <location>
        <begin position="231"/>
        <end position="264"/>
    </location>
</feature>
<evidence type="ECO:0000256" key="6">
    <source>
        <dbReference type="ARBA" id="ARBA00022989"/>
    </source>
</evidence>
<comment type="similarity">
    <text evidence="8">Belongs to the NhaC Na(+)/H(+) (TC 2.A.35) antiporter family.</text>
</comment>
<sequence length="430" mass="45910">MDHNKYTKFSLLPLLFFILIFIGSGIITQDFYQLPINVALIATLVVAMVMFPKIKLSTKIHHAINGARDENIILMVFIFLLAGAFGMITKETGAVESTVNLGLTFIPSQLLLVGVFVIACLISLTMGTSTGTVVALGPIALGIANGTEISLPLSMATVVGGAMFGDNLSFISDTTIVATKTQEVKMIDKFKVNFLIVLPGAVVTCIILFLLSMNIELDQSMDHPFNMINTIPYFIVLIFALIGLNVLVVLTIGIVTAIVTGLITQSIQLNNIGSTLAEGISSMQDIAIIALLIGALLGLIQYYGGINWLLTTIKNKVRTVIGAKFGMGILVSAINIATANNTIALIIAGPLAKDIADTYTIDRRKSASIIDIFASSTQGLLPYGAQILAASGVASISPVMMLQYSYYPMLLLICASCAIIFNYPKLKSSN</sequence>
<keyword evidence="3" id="KW-0050">Antiport</keyword>
<comment type="caution">
    <text evidence="11">The sequence shown here is derived from an EMBL/GenBank/DDBJ whole genome shotgun (WGS) entry which is preliminary data.</text>
</comment>
<dbReference type="OrthoDB" id="9790605at2"/>
<feature type="transmembrane region" description="Helical" evidence="9">
    <location>
        <begin position="9"/>
        <end position="28"/>
    </location>
</feature>
<evidence type="ECO:0000259" key="10">
    <source>
        <dbReference type="Pfam" id="PF03553"/>
    </source>
</evidence>
<evidence type="ECO:0000256" key="2">
    <source>
        <dbReference type="ARBA" id="ARBA00022448"/>
    </source>
</evidence>
<feature type="transmembrane region" description="Helical" evidence="9">
    <location>
        <begin position="285"/>
        <end position="305"/>
    </location>
</feature>
<dbReference type="InterPro" id="IPR018461">
    <property type="entry name" value="Na/H_Antiport_NhaC-like_C"/>
</dbReference>
<keyword evidence="6 9" id="KW-1133">Transmembrane helix</keyword>
<dbReference type="PANTHER" id="PTHR33451:SF5">
    <property type="entry name" value="NA+_H+ ANTIPORTER"/>
    <property type="match status" value="1"/>
</dbReference>
<evidence type="ECO:0000313" key="12">
    <source>
        <dbReference type="Proteomes" id="UP000277108"/>
    </source>
</evidence>
<evidence type="ECO:0000256" key="7">
    <source>
        <dbReference type="ARBA" id="ARBA00023136"/>
    </source>
</evidence>
<keyword evidence="4" id="KW-1003">Cell membrane</keyword>
<feature type="transmembrane region" description="Helical" evidence="9">
    <location>
        <begin position="406"/>
        <end position="424"/>
    </location>
</feature>
<name>A0A3N5C8N2_9BACL</name>
<evidence type="ECO:0000313" key="11">
    <source>
        <dbReference type="EMBL" id="RPF54835.1"/>
    </source>
</evidence>
<dbReference type="AlphaFoldDB" id="A0A3N5C8N2"/>
<evidence type="ECO:0000256" key="3">
    <source>
        <dbReference type="ARBA" id="ARBA00022449"/>
    </source>
</evidence>